<dbReference type="InterPro" id="IPR052038">
    <property type="entry name" value="Type-VII_TA_antitoxin"/>
</dbReference>
<dbReference type="GO" id="GO:0016779">
    <property type="term" value="F:nucleotidyltransferase activity"/>
    <property type="evidence" value="ECO:0007669"/>
    <property type="project" value="UniProtKB-KW"/>
</dbReference>
<sequence>MSQAEIESTIIDILTKYSITQVGIFGSYARHENQPKSDIDILVSFTETPSLLLLVRIEQEISTAIGIKVDLVTENSVKSTKMINYIRKDLKVIYHA</sequence>
<dbReference type="Gene3D" id="3.30.460.10">
    <property type="entry name" value="Beta Polymerase, domain 2"/>
    <property type="match status" value="1"/>
</dbReference>
<evidence type="ECO:0000256" key="3">
    <source>
        <dbReference type="ARBA" id="ARBA00022695"/>
    </source>
</evidence>
<evidence type="ECO:0000256" key="1">
    <source>
        <dbReference type="ARBA" id="ARBA00001946"/>
    </source>
</evidence>
<dbReference type="OrthoDB" id="9809668at2"/>
<evidence type="ECO:0000256" key="7">
    <source>
        <dbReference type="ARBA" id="ARBA00022842"/>
    </source>
</evidence>
<evidence type="ECO:0000259" key="8">
    <source>
        <dbReference type="Pfam" id="PF18765"/>
    </source>
</evidence>
<dbReference type="STRING" id="1640674.SAMN05216323_106622"/>
<keyword evidence="6" id="KW-0067">ATP-binding</keyword>
<evidence type="ECO:0000256" key="4">
    <source>
        <dbReference type="ARBA" id="ARBA00022723"/>
    </source>
</evidence>
<name>A0A1G6QVV9_9BACT</name>
<evidence type="ECO:0000256" key="6">
    <source>
        <dbReference type="ARBA" id="ARBA00022840"/>
    </source>
</evidence>
<evidence type="ECO:0000313" key="10">
    <source>
        <dbReference type="Proteomes" id="UP000199452"/>
    </source>
</evidence>
<dbReference type="Proteomes" id="UP000199452">
    <property type="component" value="Unassembled WGS sequence"/>
</dbReference>
<organism evidence="9 10">
    <name type="scientific">Williamwhitmania taraxaci</name>
    <dbReference type="NCBI Taxonomy" id="1640674"/>
    <lineage>
        <taxon>Bacteria</taxon>
        <taxon>Pseudomonadati</taxon>
        <taxon>Bacteroidota</taxon>
        <taxon>Bacteroidia</taxon>
        <taxon>Bacteroidales</taxon>
        <taxon>Williamwhitmaniaceae</taxon>
        <taxon>Williamwhitmania</taxon>
    </lineage>
</organism>
<dbReference type="CDD" id="cd05403">
    <property type="entry name" value="NT_KNTase_like"/>
    <property type="match status" value="1"/>
</dbReference>
<dbReference type="PANTHER" id="PTHR33571">
    <property type="entry name" value="SSL8005 PROTEIN"/>
    <property type="match status" value="1"/>
</dbReference>
<keyword evidence="3" id="KW-0548">Nucleotidyltransferase</keyword>
<dbReference type="GO" id="GO:0005524">
    <property type="term" value="F:ATP binding"/>
    <property type="evidence" value="ECO:0007669"/>
    <property type="project" value="UniProtKB-KW"/>
</dbReference>
<dbReference type="Pfam" id="PF18765">
    <property type="entry name" value="Polbeta"/>
    <property type="match status" value="1"/>
</dbReference>
<comment type="cofactor">
    <cofactor evidence="1">
        <name>Mg(2+)</name>
        <dbReference type="ChEBI" id="CHEBI:18420"/>
    </cofactor>
</comment>
<dbReference type="InterPro" id="IPR041633">
    <property type="entry name" value="Polbeta"/>
</dbReference>
<reference evidence="9 10" key="1">
    <citation type="submission" date="2016-09" db="EMBL/GenBank/DDBJ databases">
        <authorList>
            <person name="Capua I."/>
            <person name="De Benedictis P."/>
            <person name="Joannis T."/>
            <person name="Lombin L.H."/>
            <person name="Cattoli G."/>
        </authorList>
    </citation>
    <scope>NUCLEOTIDE SEQUENCE [LARGE SCALE GENOMIC DNA]</scope>
    <source>
        <strain evidence="9 10">A7P-90m</strain>
    </source>
</reference>
<dbReference type="RefSeq" id="WP_092440194.1">
    <property type="nucleotide sequence ID" value="NZ_FMYP01000066.1"/>
</dbReference>
<dbReference type="GO" id="GO:0046872">
    <property type="term" value="F:metal ion binding"/>
    <property type="evidence" value="ECO:0007669"/>
    <property type="project" value="UniProtKB-KW"/>
</dbReference>
<feature type="domain" description="Polymerase beta nucleotidyltransferase" evidence="8">
    <location>
        <begin position="9"/>
        <end position="95"/>
    </location>
</feature>
<gene>
    <name evidence="9" type="ORF">SAMN05216323_106622</name>
</gene>
<keyword evidence="2" id="KW-0808">Transferase</keyword>
<dbReference type="SUPFAM" id="SSF81301">
    <property type="entry name" value="Nucleotidyltransferase"/>
    <property type="match status" value="1"/>
</dbReference>
<dbReference type="InterPro" id="IPR043519">
    <property type="entry name" value="NT_sf"/>
</dbReference>
<evidence type="ECO:0000313" key="9">
    <source>
        <dbReference type="EMBL" id="SDC96432.1"/>
    </source>
</evidence>
<dbReference type="EMBL" id="FMYP01000066">
    <property type="protein sequence ID" value="SDC96432.1"/>
    <property type="molecule type" value="Genomic_DNA"/>
</dbReference>
<proteinExistence type="predicted"/>
<dbReference type="AlphaFoldDB" id="A0A1G6QVV9"/>
<keyword evidence="7" id="KW-0460">Magnesium</keyword>
<keyword evidence="5" id="KW-0547">Nucleotide-binding</keyword>
<protein>
    <recommendedName>
        <fullName evidence="8">Polymerase beta nucleotidyltransferase domain-containing protein</fullName>
    </recommendedName>
</protein>
<evidence type="ECO:0000256" key="5">
    <source>
        <dbReference type="ARBA" id="ARBA00022741"/>
    </source>
</evidence>
<keyword evidence="10" id="KW-1185">Reference proteome</keyword>
<accession>A0A1G6QVV9</accession>
<keyword evidence="4" id="KW-0479">Metal-binding</keyword>
<dbReference type="PANTHER" id="PTHR33571:SF14">
    <property type="entry name" value="PROTEIN ADENYLYLTRANSFERASE MJ0435-RELATED"/>
    <property type="match status" value="1"/>
</dbReference>
<evidence type="ECO:0000256" key="2">
    <source>
        <dbReference type="ARBA" id="ARBA00022679"/>
    </source>
</evidence>